<protein>
    <submittedName>
        <fullName evidence="1">Uncharacterized protein</fullName>
    </submittedName>
</protein>
<dbReference type="EMBL" id="JAATJJ010000002">
    <property type="protein sequence ID" value="NJB72766.1"/>
    <property type="molecule type" value="Genomic_DNA"/>
</dbReference>
<comment type="caution">
    <text evidence="1">The sequence shown here is derived from an EMBL/GenBank/DDBJ whole genome shotgun (WGS) entry which is preliminary data.</text>
</comment>
<dbReference type="Proteomes" id="UP000590442">
    <property type="component" value="Unassembled WGS sequence"/>
</dbReference>
<sequence length="181" mass="20343">MKKHIFYIFLGVFLLFMTSCMEEQNFDQIDDLSITPTIESSIIYVESPERLINLASGISFYTAAFNFDAFSQAYFAERVLDGSITYELENTTSKEMEILFEFLDEGGNSLDSEQFFLEPESTAVLQREVFYGGTGRSLDIIANTSSLSVSVRNLGNSTSISSIPSPKIVLRSSAKFRVRLK</sequence>
<dbReference type="PROSITE" id="PS51257">
    <property type="entry name" value="PROKAR_LIPOPROTEIN"/>
    <property type="match status" value="1"/>
</dbReference>
<reference evidence="1 2" key="1">
    <citation type="submission" date="2020-03" db="EMBL/GenBank/DDBJ databases">
        <title>Genomic Encyclopedia of Type Strains, Phase IV (KMG-IV): sequencing the most valuable type-strain genomes for metagenomic binning, comparative biology and taxonomic classification.</title>
        <authorList>
            <person name="Goeker M."/>
        </authorList>
    </citation>
    <scope>NUCLEOTIDE SEQUENCE [LARGE SCALE GENOMIC DNA]</scope>
    <source>
        <strain evidence="1 2">DSM 29762</strain>
    </source>
</reference>
<gene>
    <name evidence="1" type="ORF">GGR42_003257</name>
</gene>
<evidence type="ECO:0000313" key="2">
    <source>
        <dbReference type="Proteomes" id="UP000590442"/>
    </source>
</evidence>
<evidence type="ECO:0000313" key="1">
    <source>
        <dbReference type="EMBL" id="NJB72766.1"/>
    </source>
</evidence>
<name>A0A846QV04_9FLAO</name>
<dbReference type="RefSeq" id="WP_167966185.1">
    <property type="nucleotide sequence ID" value="NZ_JAATJJ010000002.1"/>
</dbReference>
<keyword evidence="2" id="KW-1185">Reference proteome</keyword>
<proteinExistence type="predicted"/>
<organism evidence="1 2">
    <name type="scientific">Saonia flava</name>
    <dbReference type="NCBI Taxonomy" id="523696"/>
    <lineage>
        <taxon>Bacteria</taxon>
        <taxon>Pseudomonadati</taxon>
        <taxon>Bacteroidota</taxon>
        <taxon>Flavobacteriia</taxon>
        <taxon>Flavobacteriales</taxon>
        <taxon>Flavobacteriaceae</taxon>
        <taxon>Saonia</taxon>
    </lineage>
</organism>
<dbReference type="AlphaFoldDB" id="A0A846QV04"/>
<accession>A0A846QV04</accession>